<protein>
    <submittedName>
        <fullName evidence="2">Uncharacterized protein</fullName>
    </submittedName>
</protein>
<evidence type="ECO:0000313" key="2">
    <source>
        <dbReference type="EMBL" id="EFN61787.1"/>
    </source>
</evidence>
<feature type="region of interest" description="Disordered" evidence="1">
    <location>
        <begin position="90"/>
        <end position="114"/>
    </location>
</feature>
<dbReference type="AlphaFoldDB" id="E2AXP1"/>
<proteinExistence type="predicted"/>
<accession>E2AXP1</accession>
<dbReference type="EMBL" id="GL443628">
    <property type="protein sequence ID" value="EFN61787.1"/>
    <property type="molecule type" value="Genomic_DNA"/>
</dbReference>
<feature type="compositionally biased region" description="Basic residues" evidence="1">
    <location>
        <begin position="162"/>
        <end position="174"/>
    </location>
</feature>
<organism evidence="3">
    <name type="scientific">Camponotus floridanus</name>
    <name type="common">Florida carpenter ant</name>
    <dbReference type="NCBI Taxonomy" id="104421"/>
    <lineage>
        <taxon>Eukaryota</taxon>
        <taxon>Metazoa</taxon>
        <taxon>Ecdysozoa</taxon>
        <taxon>Arthropoda</taxon>
        <taxon>Hexapoda</taxon>
        <taxon>Insecta</taxon>
        <taxon>Pterygota</taxon>
        <taxon>Neoptera</taxon>
        <taxon>Endopterygota</taxon>
        <taxon>Hymenoptera</taxon>
        <taxon>Apocrita</taxon>
        <taxon>Aculeata</taxon>
        <taxon>Formicoidea</taxon>
        <taxon>Formicidae</taxon>
        <taxon>Formicinae</taxon>
        <taxon>Camponotus</taxon>
    </lineage>
</organism>
<dbReference type="Proteomes" id="UP000000311">
    <property type="component" value="Unassembled WGS sequence"/>
</dbReference>
<reference evidence="2 3" key="1">
    <citation type="journal article" date="2010" name="Science">
        <title>Genomic comparison of the ants Camponotus floridanus and Harpegnathos saltator.</title>
        <authorList>
            <person name="Bonasio R."/>
            <person name="Zhang G."/>
            <person name="Ye C."/>
            <person name="Mutti N.S."/>
            <person name="Fang X."/>
            <person name="Qin N."/>
            <person name="Donahue G."/>
            <person name="Yang P."/>
            <person name="Li Q."/>
            <person name="Li C."/>
            <person name="Zhang P."/>
            <person name="Huang Z."/>
            <person name="Berger S.L."/>
            <person name="Reinberg D."/>
            <person name="Wang J."/>
            <person name="Liebig J."/>
        </authorList>
    </citation>
    <scope>NUCLEOTIDE SEQUENCE [LARGE SCALE GENOMIC DNA]</scope>
    <source>
        <strain evidence="3">C129</strain>
    </source>
</reference>
<evidence type="ECO:0000256" key="1">
    <source>
        <dbReference type="SAM" id="MobiDB-lite"/>
    </source>
</evidence>
<feature type="region of interest" description="Disordered" evidence="1">
    <location>
        <begin position="131"/>
        <end position="174"/>
    </location>
</feature>
<dbReference type="InParanoid" id="E2AXP1"/>
<name>E2AXP1_CAMFO</name>
<evidence type="ECO:0000313" key="3">
    <source>
        <dbReference type="Proteomes" id="UP000000311"/>
    </source>
</evidence>
<keyword evidence="3" id="KW-1185">Reference proteome</keyword>
<gene>
    <name evidence="2" type="ORF">EAG_15431</name>
</gene>
<sequence>MRFLYHPIYFQLPKDHNPSRQMALAVPSPLERGNYLTVARQRQPLRRVETRLASRVKRDDVLRLHRRGDGGDDGGRPPRLNLIYVPRPRISAPRGTASRSTSQSAGRHFVASGRPSNVLARTRYVTNFNQSDRPSGWTLKQARDSATDRLPSARSVADRFRASTRARTRVSRDR</sequence>